<name>A0A1X0E811_9MYCO</name>
<comment type="caution">
    <text evidence="1">The sequence shown here is derived from an EMBL/GenBank/DDBJ whole genome shotgun (WGS) entry which is preliminary data.</text>
</comment>
<organism evidence="1 2">
    <name type="scientific">Mycolicibacter kumamotonensis</name>
    <dbReference type="NCBI Taxonomy" id="354243"/>
    <lineage>
        <taxon>Bacteria</taxon>
        <taxon>Bacillati</taxon>
        <taxon>Actinomycetota</taxon>
        <taxon>Actinomycetes</taxon>
        <taxon>Mycobacteriales</taxon>
        <taxon>Mycobacteriaceae</taxon>
        <taxon>Mycolicibacter</taxon>
    </lineage>
</organism>
<reference evidence="1 2" key="1">
    <citation type="submission" date="2017-02" db="EMBL/GenBank/DDBJ databases">
        <title>The new phylogeny of genus Mycobacterium.</title>
        <authorList>
            <person name="Tortoli E."/>
            <person name="Trovato A."/>
            <person name="Cirillo D.M."/>
        </authorList>
    </citation>
    <scope>NUCLEOTIDE SEQUENCE [LARGE SCALE GENOMIC DNA]</scope>
    <source>
        <strain evidence="1 2">DSM 45093</strain>
    </source>
</reference>
<dbReference type="RefSeq" id="WP_083080673.1">
    <property type="nucleotide sequence ID" value="NZ_MVHU01000009.1"/>
</dbReference>
<evidence type="ECO:0000313" key="1">
    <source>
        <dbReference type="EMBL" id="ORA80813.1"/>
    </source>
</evidence>
<proteinExistence type="predicted"/>
<dbReference type="EMBL" id="MVHU01000009">
    <property type="protein sequence ID" value="ORA80813.1"/>
    <property type="molecule type" value="Genomic_DNA"/>
</dbReference>
<evidence type="ECO:0000313" key="2">
    <source>
        <dbReference type="Proteomes" id="UP000192713"/>
    </source>
</evidence>
<gene>
    <name evidence="1" type="ORF">BST28_08655</name>
</gene>
<protein>
    <submittedName>
        <fullName evidence="1">Uncharacterized protein</fullName>
    </submittedName>
</protein>
<dbReference type="Proteomes" id="UP000192713">
    <property type="component" value="Unassembled WGS sequence"/>
</dbReference>
<dbReference type="AlphaFoldDB" id="A0A1X0E811"/>
<sequence>MSIVTIDWEGASEMMGTVTLTPRMLSGAAATAVLLAAGLAPVTAAPEVTSHAVARVSAEVMLTGSALTDGIDGIDGIIADVAALDTPGAADAFDIAGLFNAELAAAQGFFNSLFSLPGTLFNDVENLVTSLVNLDFGMAFSAAFTIPQDIINYVLGLPGLVVNTIYNMAVVLPGEFLFNFG</sequence>
<accession>A0A1X0E811</accession>